<dbReference type="InterPro" id="IPR006016">
    <property type="entry name" value="UspA"/>
</dbReference>
<keyword evidence="3" id="KW-0963">Cytoplasm</keyword>
<dbReference type="Pfam" id="PF00582">
    <property type="entry name" value="Usp"/>
    <property type="match status" value="2"/>
</dbReference>
<dbReference type="PRINTS" id="PR01438">
    <property type="entry name" value="UNVRSLSTRESS"/>
</dbReference>
<comment type="similarity">
    <text evidence="2">Belongs to the universal stress protein A family.</text>
</comment>
<comment type="subcellular location">
    <subcellularLocation>
        <location evidence="1">Cytoplasm</location>
    </subcellularLocation>
</comment>
<organism evidence="6 7">
    <name type="scientific">Photobacterium sanctipauli</name>
    <dbReference type="NCBI Taxonomy" id="1342794"/>
    <lineage>
        <taxon>Bacteria</taxon>
        <taxon>Pseudomonadati</taxon>
        <taxon>Pseudomonadota</taxon>
        <taxon>Gammaproteobacteria</taxon>
        <taxon>Vibrionales</taxon>
        <taxon>Vibrionaceae</taxon>
        <taxon>Photobacterium</taxon>
    </lineage>
</organism>
<evidence type="ECO:0000256" key="2">
    <source>
        <dbReference type="ARBA" id="ARBA00008791"/>
    </source>
</evidence>
<reference evidence="6 7" key="1">
    <citation type="submission" date="2018-01" db="EMBL/GenBank/DDBJ databases">
        <title>Whole genome sequencing of Histamine producing bacteria.</title>
        <authorList>
            <person name="Butler K."/>
        </authorList>
    </citation>
    <scope>NUCLEOTIDE SEQUENCE [LARGE SCALE GENOMIC DNA]</scope>
    <source>
        <strain evidence="6 7">DSM 100436</strain>
    </source>
</reference>
<evidence type="ECO:0000256" key="3">
    <source>
        <dbReference type="ARBA" id="ARBA00022490"/>
    </source>
</evidence>
<dbReference type="Gene3D" id="3.40.50.12370">
    <property type="match status" value="1"/>
</dbReference>
<dbReference type="OrthoDB" id="239260at2"/>
<proteinExistence type="inferred from homology"/>
<evidence type="ECO:0000259" key="5">
    <source>
        <dbReference type="Pfam" id="PF00582"/>
    </source>
</evidence>
<sequence>MKLSHLLVPIAPEQPLNDYFHQAFEFANNCSAKVTLLTVIKDFNELREVSRHSCSTLDLLDKATEVYHDALTNHIKQIQQQYPNIQFDTKVRVGIPSIEIIKEAEESSVSMVVIDSHRKERSVVCKRGSNTLNLMRKSEVPIWSVSSTTDSIAKVSRVVAAIDLANQEYQAFNEKIVSLAVEYCSIMGAELTLSHVWRLESEGFLRKWSGYSDVDISLLAAKMREERIERLKSLLLPYENSAVPTQIKVLEGEARVMLPTYIANSNASLVVLGSLSRSGIAGFLMGNTAESMVNKLDCSVITLKPDSFKSPILME</sequence>
<gene>
    <name evidence="6" type="ORF">C9I98_02830</name>
</gene>
<dbReference type="AlphaFoldDB" id="A0A2T3P116"/>
<evidence type="ECO:0000256" key="1">
    <source>
        <dbReference type="ARBA" id="ARBA00004496"/>
    </source>
</evidence>
<dbReference type="PANTHER" id="PTHR47892:SF1">
    <property type="entry name" value="UNIVERSAL STRESS PROTEIN E"/>
    <property type="match status" value="1"/>
</dbReference>
<keyword evidence="7" id="KW-1185">Reference proteome</keyword>
<dbReference type="PANTHER" id="PTHR47892">
    <property type="entry name" value="UNIVERSAL STRESS PROTEIN E"/>
    <property type="match status" value="1"/>
</dbReference>
<feature type="domain" description="UspA" evidence="5">
    <location>
        <begin position="5"/>
        <end position="144"/>
    </location>
</feature>
<dbReference type="RefSeq" id="WP_036821714.1">
    <property type="nucleotide sequence ID" value="NZ_JGVO01000354.1"/>
</dbReference>
<dbReference type="SUPFAM" id="SSF52402">
    <property type="entry name" value="Adenine nucleotide alpha hydrolases-like"/>
    <property type="match status" value="2"/>
</dbReference>
<dbReference type="Proteomes" id="UP000241771">
    <property type="component" value="Unassembled WGS sequence"/>
</dbReference>
<evidence type="ECO:0000313" key="6">
    <source>
        <dbReference type="EMBL" id="PSW22216.1"/>
    </source>
</evidence>
<accession>A0A2T3P116</accession>
<protein>
    <submittedName>
        <fullName evidence="6">Universal stress protein</fullName>
    </submittedName>
</protein>
<dbReference type="GO" id="GO:0005737">
    <property type="term" value="C:cytoplasm"/>
    <property type="evidence" value="ECO:0007669"/>
    <property type="project" value="UniProtKB-SubCell"/>
</dbReference>
<comment type="function">
    <text evidence="4">Required for resistance to DNA-damaging agents.</text>
</comment>
<comment type="caution">
    <text evidence="6">The sequence shown here is derived from an EMBL/GenBank/DDBJ whole genome shotgun (WGS) entry which is preliminary data.</text>
</comment>
<name>A0A2T3P116_9GAMM</name>
<dbReference type="InterPro" id="IPR006015">
    <property type="entry name" value="Universal_stress_UspA"/>
</dbReference>
<feature type="domain" description="UspA" evidence="5">
    <location>
        <begin position="175"/>
        <end position="303"/>
    </location>
</feature>
<dbReference type="EMBL" id="PYMA01000001">
    <property type="protein sequence ID" value="PSW22216.1"/>
    <property type="molecule type" value="Genomic_DNA"/>
</dbReference>
<evidence type="ECO:0000256" key="4">
    <source>
        <dbReference type="ARBA" id="ARBA00037131"/>
    </source>
</evidence>
<evidence type="ECO:0000313" key="7">
    <source>
        <dbReference type="Proteomes" id="UP000241771"/>
    </source>
</evidence>
<dbReference type="CDD" id="cd00293">
    <property type="entry name" value="USP-like"/>
    <property type="match status" value="1"/>
</dbReference>